<accession>A0ABV6A3E5</accession>
<evidence type="ECO:0000313" key="1">
    <source>
        <dbReference type="EMBL" id="MFB9906419.1"/>
    </source>
</evidence>
<proteinExistence type="predicted"/>
<dbReference type="Pfam" id="PF12079">
    <property type="entry name" value="DUF3558"/>
    <property type="match status" value="1"/>
</dbReference>
<name>A0ABV6A3E5_9PSEU</name>
<protein>
    <submittedName>
        <fullName evidence="1">DUF3558 family protein</fullName>
    </submittedName>
</protein>
<sequence length="184" mass="19584">MTAAALLVVAFVATGCAQQVRGEALSGPVPTTTARPAGSAPFDPCTVVTWADFPLEVRTVETVKPRHRPPQAADEVFQDGCSFDNNEIGDDGFKAFMTLVVWGSIAKIRVDPKGADDKPVTYGTRRGVQNREVGPDNAKQCITRFTLDYGQVAGVSVMNGRFPDVDPCTVADVISQKIAARVGS</sequence>
<reference evidence="1 2" key="1">
    <citation type="submission" date="2024-09" db="EMBL/GenBank/DDBJ databases">
        <authorList>
            <person name="Sun Q."/>
            <person name="Mori K."/>
        </authorList>
    </citation>
    <scope>NUCLEOTIDE SEQUENCE [LARGE SCALE GENOMIC DNA]</scope>
    <source>
        <strain evidence="1 2">TBRC 7907</strain>
    </source>
</reference>
<dbReference type="Proteomes" id="UP001589693">
    <property type="component" value="Unassembled WGS sequence"/>
</dbReference>
<dbReference type="InterPro" id="IPR024520">
    <property type="entry name" value="DUF3558"/>
</dbReference>
<evidence type="ECO:0000313" key="2">
    <source>
        <dbReference type="Proteomes" id="UP001589693"/>
    </source>
</evidence>
<dbReference type="RefSeq" id="WP_377854703.1">
    <property type="nucleotide sequence ID" value="NZ_JBHLZU010000018.1"/>
</dbReference>
<dbReference type="EMBL" id="JBHLZU010000018">
    <property type="protein sequence ID" value="MFB9906419.1"/>
    <property type="molecule type" value="Genomic_DNA"/>
</dbReference>
<comment type="caution">
    <text evidence="1">The sequence shown here is derived from an EMBL/GenBank/DDBJ whole genome shotgun (WGS) entry which is preliminary data.</text>
</comment>
<gene>
    <name evidence="1" type="ORF">ACFFQA_21005</name>
</gene>
<keyword evidence="2" id="KW-1185">Reference proteome</keyword>
<organism evidence="1 2">
    <name type="scientific">Allokutzneria oryzae</name>
    <dbReference type="NCBI Taxonomy" id="1378989"/>
    <lineage>
        <taxon>Bacteria</taxon>
        <taxon>Bacillati</taxon>
        <taxon>Actinomycetota</taxon>
        <taxon>Actinomycetes</taxon>
        <taxon>Pseudonocardiales</taxon>
        <taxon>Pseudonocardiaceae</taxon>
        <taxon>Allokutzneria</taxon>
    </lineage>
</organism>